<keyword evidence="1" id="KW-0805">Transcription regulation</keyword>
<dbReference type="InterPro" id="IPR050109">
    <property type="entry name" value="HTH-type_TetR-like_transc_reg"/>
</dbReference>
<evidence type="ECO:0000256" key="4">
    <source>
        <dbReference type="PROSITE-ProRule" id="PRU00335"/>
    </source>
</evidence>
<dbReference type="SUPFAM" id="SSF46689">
    <property type="entry name" value="Homeodomain-like"/>
    <property type="match status" value="1"/>
</dbReference>
<dbReference type="SUPFAM" id="SSF48498">
    <property type="entry name" value="Tetracyclin repressor-like, C-terminal domain"/>
    <property type="match status" value="1"/>
</dbReference>
<dbReference type="PANTHER" id="PTHR30055">
    <property type="entry name" value="HTH-TYPE TRANSCRIPTIONAL REGULATOR RUTR"/>
    <property type="match status" value="1"/>
</dbReference>
<dbReference type="Proteomes" id="UP001609175">
    <property type="component" value="Unassembled WGS sequence"/>
</dbReference>
<dbReference type="PRINTS" id="PR00455">
    <property type="entry name" value="HTHTETR"/>
</dbReference>
<feature type="DNA-binding region" description="H-T-H motif" evidence="4">
    <location>
        <begin position="31"/>
        <end position="50"/>
    </location>
</feature>
<accession>A0ABW7JH72</accession>
<organism evidence="6 7">
    <name type="scientific">Antrihabitans spumae</name>
    <dbReference type="NCBI Taxonomy" id="3373370"/>
    <lineage>
        <taxon>Bacteria</taxon>
        <taxon>Bacillati</taxon>
        <taxon>Actinomycetota</taxon>
        <taxon>Actinomycetes</taxon>
        <taxon>Mycobacteriales</taxon>
        <taxon>Nocardiaceae</taxon>
        <taxon>Antrihabitans</taxon>
    </lineage>
</organism>
<reference evidence="6 7" key="1">
    <citation type="submission" date="2024-10" db="EMBL/GenBank/DDBJ databases">
        <authorList>
            <person name="Riesco R."/>
        </authorList>
    </citation>
    <scope>NUCLEOTIDE SEQUENCE [LARGE SCALE GENOMIC DNA]</scope>
    <source>
        <strain evidence="6 7">NCIMB 15449</strain>
    </source>
</reference>
<evidence type="ECO:0000256" key="3">
    <source>
        <dbReference type="ARBA" id="ARBA00023163"/>
    </source>
</evidence>
<dbReference type="EMBL" id="JBIMSO010000016">
    <property type="protein sequence ID" value="MFH5207335.1"/>
    <property type="molecule type" value="Genomic_DNA"/>
</dbReference>
<dbReference type="RefSeq" id="WP_395112754.1">
    <property type="nucleotide sequence ID" value="NZ_JBIMSO010000016.1"/>
</dbReference>
<evidence type="ECO:0000256" key="2">
    <source>
        <dbReference type="ARBA" id="ARBA00023125"/>
    </source>
</evidence>
<evidence type="ECO:0000313" key="6">
    <source>
        <dbReference type="EMBL" id="MFH5207335.1"/>
    </source>
</evidence>
<evidence type="ECO:0000259" key="5">
    <source>
        <dbReference type="PROSITE" id="PS50977"/>
    </source>
</evidence>
<keyword evidence="3" id="KW-0804">Transcription</keyword>
<dbReference type="PROSITE" id="PS50977">
    <property type="entry name" value="HTH_TETR_2"/>
    <property type="match status" value="1"/>
</dbReference>
<dbReference type="InterPro" id="IPR036271">
    <property type="entry name" value="Tet_transcr_reg_TetR-rel_C_sf"/>
</dbReference>
<proteinExistence type="predicted"/>
<dbReference type="Gene3D" id="1.10.357.10">
    <property type="entry name" value="Tetracycline Repressor, domain 2"/>
    <property type="match status" value="1"/>
</dbReference>
<dbReference type="InterPro" id="IPR009057">
    <property type="entry name" value="Homeodomain-like_sf"/>
</dbReference>
<gene>
    <name evidence="6" type="ORF">ACHIPZ_03740</name>
</gene>
<name>A0ABW7JH72_9NOCA</name>
<dbReference type="InterPro" id="IPR001647">
    <property type="entry name" value="HTH_TetR"/>
</dbReference>
<protein>
    <submittedName>
        <fullName evidence="6">TetR/AcrR family transcriptional regulator</fullName>
    </submittedName>
</protein>
<evidence type="ECO:0000256" key="1">
    <source>
        <dbReference type="ARBA" id="ARBA00023015"/>
    </source>
</evidence>
<sequence>MTSRPALRDHVATMIMDRAATVLAERGDALSMTEIARAAGVGRATLYRYFPNRDALLSAMADAALDDLAARIDDARLDTVPVGEAIARITRAFIGSGKYAILARDEHGACERSSELDRRLTTPLRQLFQKGIDTGVLRADLSADLMLMVSGALLQTGIEMAAIVGGEQASATITSLFLDGVRAPTQDA</sequence>
<dbReference type="Pfam" id="PF00440">
    <property type="entry name" value="TetR_N"/>
    <property type="match status" value="1"/>
</dbReference>
<comment type="caution">
    <text evidence="6">The sequence shown here is derived from an EMBL/GenBank/DDBJ whole genome shotgun (WGS) entry which is preliminary data.</text>
</comment>
<evidence type="ECO:0000313" key="7">
    <source>
        <dbReference type="Proteomes" id="UP001609175"/>
    </source>
</evidence>
<feature type="domain" description="HTH tetR-type" evidence="5">
    <location>
        <begin position="9"/>
        <end position="68"/>
    </location>
</feature>
<keyword evidence="2 4" id="KW-0238">DNA-binding</keyword>
<dbReference type="PANTHER" id="PTHR30055:SF234">
    <property type="entry name" value="HTH-TYPE TRANSCRIPTIONAL REGULATOR BETI"/>
    <property type="match status" value="1"/>
</dbReference>